<keyword evidence="2" id="KW-1133">Transmembrane helix</keyword>
<organism evidence="3 4">
    <name type="scientific">Cucurbita argyrosperma subsp. sororia</name>
    <dbReference type="NCBI Taxonomy" id="37648"/>
    <lineage>
        <taxon>Eukaryota</taxon>
        <taxon>Viridiplantae</taxon>
        <taxon>Streptophyta</taxon>
        <taxon>Embryophyta</taxon>
        <taxon>Tracheophyta</taxon>
        <taxon>Spermatophyta</taxon>
        <taxon>Magnoliopsida</taxon>
        <taxon>eudicotyledons</taxon>
        <taxon>Gunneridae</taxon>
        <taxon>Pentapetalae</taxon>
        <taxon>rosids</taxon>
        <taxon>fabids</taxon>
        <taxon>Cucurbitales</taxon>
        <taxon>Cucurbitaceae</taxon>
        <taxon>Cucurbiteae</taxon>
        <taxon>Cucurbita</taxon>
    </lineage>
</organism>
<feature type="transmembrane region" description="Helical" evidence="2">
    <location>
        <begin position="206"/>
        <end position="224"/>
    </location>
</feature>
<feature type="non-terminal residue" evidence="3">
    <location>
        <position position="1"/>
    </location>
</feature>
<dbReference type="Proteomes" id="UP000685013">
    <property type="component" value="Chromosome 14"/>
</dbReference>
<comment type="caution">
    <text evidence="3">The sequence shown here is derived from an EMBL/GenBank/DDBJ whole genome shotgun (WGS) entry which is preliminary data.</text>
</comment>
<feature type="region of interest" description="Disordered" evidence="1">
    <location>
        <begin position="139"/>
        <end position="161"/>
    </location>
</feature>
<protein>
    <submittedName>
        <fullName evidence="3">Uncharacterized protein</fullName>
    </submittedName>
</protein>
<feature type="compositionally biased region" description="Basic and acidic residues" evidence="1">
    <location>
        <begin position="141"/>
        <end position="161"/>
    </location>
</feature>
<sequence>MDDDTQGKNEEEEEEEIDEEAAAAAAAAIARETSKSRKAPRINPWLFLPLTLKYQLKSSSKLFQSLSPYASTISSIDFLKSQNGSSESIDTTVVPSFNGGGTAAFFFSSFKIDLDFPVGSKRSLSVDLRPRIILSIGSPPEHSDAVERLPEDSEESVKKESEDSVAAAAAAAVVVRKERVLGCRHDGQGQADLSLWWSPEDLKRNGSFIIIIIFFFFFFVNIFSETDLGLFSNLFWRFKMGAF</sequence>
<keyword evidence="2" id="KW-0472">Membrane</keyword>
<proteinExistence type="predicted"/>
<evidence type="ECO:0000313" key="4">
    <source>
        <dbReference type="Proteomes" id="UP000685013"/>
    </source>
</evidence>
<accession>A0AAV6MG30</accession>
<reference evidence="3 4" key="1">
    <citation type="journal article" date="2021" name="Hortic Res">
        <title>The domestication of Cucurbita argyrosperma as revealed by the genome of its wild relative.</title>
        <authorList>
            <person name="Barrera-Redondo J."/>
            <person name="Sanchez-de la Vega G."/>
            <person name="Aguirre-Liguori J.A."/>
            <person name="Castellanos-Morales G."/>
            <person name="Gutierrez-Guerrero Y.T."/>
            <person name="Aguirre-Dugua X."/>
            <person name="Aguirre-Planter E."/>
            <person name="Tenaillon M.I."/>
            <person name="Lira-Saade R."/>
            <person name="Eguiarte L.E."/>
        </authorList>
    </citation>
    <scope>NUCLEOTIDE SEQUENCE [LARGE SCALE GENOMIC DNA]</scope>
    <source>
        <strain evidence="3">JBR-2021</strain>
    </source>
</reference>
<evidence type="ECO:0000313" key="3">
    <source>
        <dbReference type="EMBL" id="KAG6580728.1"/>
    </source>
</evidence>
<evidence type="ECO:0000256" key="2">
    <source>
        <dbReference type="SAM" id="Phobius"/>
    </source>
</evidence>
<feature type="compositionally biased region" description="Acidic residues" evidence="1">
    <location>
        <begin position="10"/>
        <end position="21"/>
    </location>
</feature>
<dbReference type="AlphaFoldDB" id="A0AAV6MG30"/>
<feature type="region of interest" description="Disordered" evidence="1">
    <location>
        <begin position="1"/>
        <end position="38"/>
    </location>
</feature>
<gene>
    <name evidence="3" type="ORF">SDJN03_20730</name>
</gene>
<dbReference type="EMBL" id="JAGKQH010000014">
    <property type="protein sequence ID" value="KAG6580728.1"/>
    <property type="molecule type" value="Genomic_DNA"/>
</dbReference>
<keyword evidence="2" id="KW-0812">Transmembrane</keyword>
<evidence type="ECO:0000256" key="1">
    <source>
        <dbReference type="SAM" id="MobiDB-lite"/>
    </source>
</evidence>
<keyword evidence="4" id="KW-1185">Reference proteome</keyword>
<name>A0AAV6MG30_9ROSI</name>